<dbReference type="InterPro" id="IPR007479">
    <property type="entry name" value="ISC_FeS_clus_asmbl_IscsX"/>
</dbReference>
<dbReference type="GO" id="GO:0008198">
    <property type="term" value="F:ferrous iron binding"/>
    <property type="evidence" value="ECO:0007669"/>
    <property type="project" value="TreeGrafter"/>
</dbReference>
<dbReference type="PIRSF" id="PIRSF039003">
    <property type="entry name" value="IscX"/>
    <property type="match status" value="1"/>
</dbReference>
<protein>
    <submittedName>
        <fullName evidence="1">Fe-S assembly protein IscX</fullName>
    </submittedName>
</protein>
<reference evidence="1" key="1">
    <citation type="journal article" date="2017" name="MBio">
        <title>Type VI secretion-mediated competition in the bee gut microbiome.</title>
        <authorList>
            <person name="Steele M.I."/>
            <person name="Kwong W.K."/>
            <person name="Powell J.E."/>
            <person name="Whiteley M."/>
            <person name="Moran N.A."/>
        </authorList>
    </citation>
    <scope>NUCLEOTIDE SEQUENCE [LARGE SCALE GENOMIC DNA]</scope>
    <source>
        <strain evidence="1">WkB273</strain>
    </source>
</reference>
<dbReference type="Gene3D" id="1.10.10.600">
    <property type="entry name" value="IscX-like"/>
    <property type="match status" value="1"/>
</dbReference>
<sequence>MKWTDIHQIAEELADRHEDIDPTTIRFTRLRELVLALPDFDDQPEHCGERVLEAIQQAWIDETD</sequence>
<gene>
    <name evidence="1" type="ORF">BHC54_06625</name>
</gene>
<dbReference type="Proteomes" id="UP000230202">
    <property type="component" value="Unassembled WGS sequence"/>
</dbReference>
<name>A0A2N9X4X1_9NEIS</name>
<dbReference type="GO" id="GO:0016226">
    <property type="term" value="P:iron-sulfur cluster assembly"/>
    <property type="evidence" value="ECO:0007669"/>
    <property type="project" value="UniProtKB-UniRule"/>
</dbReference>
<dbReference type="Pfam" id="PF04384">
    <property type="entry name" value="Fe-S_assembly"/>
    <property type="match status" value="1"/>
</dbReference>
<dbReference type="EMBL" id="MEIL01000029">
    <property type="protein sequence ID" value="PIT38224.1"/>
    <property type="molecule type" value="Genomic_DNA"/>
</dbReference>
<dbReference type="InterPro" id="IPR036762">
    <property type="entry name" value="IscX-like_sf"/>
</dbReference>
<organism evidence="1 2">
    <name type="scientific">Snodgrassella alvi</name>
    <dbReference type="NCBI Taxonomy" id="1196083"/>
    <lineage>
        <taxon>Bacteria</taxon>
        <taxon>Pseudomonadati</taxon>
        <taxon>Pseudomonadota</taxon>
        <taxon>Betaproteobacteria</taxon>
        <taxon>Neisseriales</taxon>
        <taxon>Neisseriaceae</taxon>
        <taxon>Snodgrassella</taxon>
    </lineage>
</organism>
<dbReference type="SUPFAM" id="SSF140319">
    <property type="entry name" value="IscX-like"/>
    <property type="match status" value="1"/>
</dbReference>
<comment type="caution">
    <text evidence="1">The sequence shown here is derived from an EMBL/GenBank/DDBJ whole genome shotgun (WGS) entry which is preliminary data.</text>
</comment>
<dbReference type="GO" id="GO:0005829">
    <property type="term" value="C:cytosol"/>
    <property type="evidence" value="ECO:0007669"/>
    <property type="project" value="TreeGrafter"/>
</dbReference>
<keyword evidence="2" id="KW-1185">Reference proteome</keyword>
<dbReference type="PANTHER" id="PTHR37532">
    <property type="entry name" value="PROTEIN ISCX"/>
    <property type="match status" value="1"/>
</dbReference>
<dbReference type="AlphaFoldDB" id="A0A2N9X4X1"/>
<dbReference type="NCBIfam" id="TIGR03412">
    <property type="entry name" value="iscX_yfhJ"/>
    <property type="match status" value="1"/>
</dbReference>
<evidence type="ECO:0000313" key="1">
    <source>
        <dbReference type="EMBL" id="PIT38224.1"/>
    </source>
</evidence>
<dbReference type="RefSeq" id="WP_100152239.1">
    <property type="nucleotide sequence ID" value="NZ_CP159584.2"/>
</dbReference>
<evidence type="ECO:0000313" key="2">
    <source>
        <dbReference type="Proteomes" id="UP000230202"/>
    </source>
</evidence>
<accession>A0A2N9X4X1</accession>
<dbReference type="PANTHER" id="PTHR37532:SF1">
    <property type="entry name" value="PROTEIN ISCX"/>
    <property type="match status" value="1"/>
</dbReference>
<proteinExistence type="predicted"/>